<keyword evidence="4" id="KW-1185">Reference proteome</keyword>
<feature type="domain" description="DUF3668" evidence="2">
    <location>
        <begin position="168"/>
        <end position="342"/>
    </location>
</feature>
<dbReference type="OrthoDB" id="332250at2759"/>
<feature type="coiled-coil region" evidence="1">
    <location>
        <begin position="863"/>
        <end position="890"/>
    </location>
</feature>
<keyword evidence="1" id="KW-0175">Coiled coil</keyword>
<dbReference type="InterPro" id="IPR022136">
    <property type="entry name" value="DUF3668"/>
</dbReference>
<dbReference type="PANTHER" id="PTHR21574">
    <property type="entry name" value="CENTROSOMAL PROTEIN OF 120 KDA"/>
    <property type="match status" value="1"/>
</dbReference>
<organism evidence="4">
    <name type="scientific">Camponotus floridanus</name>
    <name type="common">Florida carpenter ant</name>
    <dbReference type="NCBI Taxonomy" id="104421"/>
    <lineage>
        <taxon>Eukaryota</taxon>
        <taxon>Metazoa</taxon>
        <taxon>Ecdysozoa</taxon>
        <taxon>Arthropoda</taxon>
        <taxon>Hexapoda</taxon>
        <taxon>Insecta</taxon>
        <taxon>Pterygota</taxon>
        <taxon>Neoptera</taxon>
        <taxon>Endopterygota</taxon>
        <taxon>Hymenoptera</taxon>
        <taxon>Apocrita</taxon>
        <taxon>Aculeata</taxon>
        <taxon>Formicoidea</taxon>
        <taxon>Formicidae</taxon>
        <taxon>Formicinae</taxon>
        <taxon>Camponotus</taxon>
    </lineage>
</organism>
<gene>
    <name evidence="3" type="ORF">EAG_16110</name>
</gene>
<dbReference type="InterPro" id="IPR035892">
    <property type="entry name" value="C2_domain_sf"/>
</dbReference>
<feature type="coiled-coil region" evidence="1">
    <location>
        <begin position="688"/>
        <end position="715"/>
    </location>
</feature>
<evidence type="ECO:0000259" key="2">
    <source>
        <dbReference type="Pfam" id="PF12416"/>
    </source>
</evidence>
<proteinExistence type="predicted"/>
<dbReference type="PANTHER" id="PTHR21574:SF0">
    <property type="entry name" value="CENTROSOMAL PROTEIN OF 120 KDA"/>
    <property type="match status" value="1"/>
</dbReference>
<evidence type="ECO:0000313" key="4">
    <source>
        <dbReference type="Proteomes" id="UP000000311"/>
    </source>
</evidence>
<dbReference type="InParanoid" id="E2A1Y5"/>
<evidence type="ECO:0000313" key="3">
    <source>
        <dbReference type="EMBL" id="EFN72551.1"/>
    </source>
</evidence>
<dbReference type="AlphaFoldDB" id="E2A1Y5"/>
<dbReference type="GO" id="GO:1903724">
    <property type="term" value="P:positive regulation of centriole elongation"/>
    <property type="evidence" value="ECO:0007669"/>
    <property type="project" value="TreeGrafter"/>
</dbReference>
<dbReference type="InterPro" id="IPR039893">
    <property type="entry name" value="CEP120-like"/>
</dbReference>
<dbReference type="EMBL" id="GL435863">
    <property type="protein sequence ID" value="EFN72551.1"/>
    <property type="molecule type" value="Genomic_DNA"/>
</dbReference>
<protein>
    <submittedName>
        <fullName evidence="3">Centrosomal protein of 120 kDa</fullName>
    </submittedName>
</protein>
<reference evidence="3 4" key="1">
    <citation type="journal article" date="2010" name="Science">
        <title>Genomic comparison of the ants Camponotus floridanus and Harpegnathos saltator.</title>
        <authorList>
            <person name="Bonasio R."/>
            <person name="Zhang G."/>
            <person name="Ye C."/>
            <person name="Mutti N.S."/>
            <person name="Fang X."/>
            <person name="Qin N."/>
            <person name="Donahue G."/>
            <person name="Yang P."/>
            <person name="Li Q."/>
            <person name="Li C."/>
            <person name="Zhang P."/>
            <person name="Huang Z."/>
            <person name="Berger S.L."/>
            <person name="Reinberg D."/>
            <person name="Wang J."/>
            <person name="Liebig J."/>
        </authorList>
    </citation>
    <scope>NUCLEOTIDE SEQUENCE [LARGE SCALE GENOMIC DNA]</scope>
    <source>
        <strain evidence="4">C129</strain>
    </source>
</reference>
<dbReference type="OMA" id="HTNQPEF"/>
<dbReference type="GO" id="GO:0005813">
    <property type="term" value="C:centrosome"/>
    <property type="evidence" value="ECO:0007669"/>
    <property type="project" value="TreeGrafter"/>
</dbReference>
<sequence>MIETVESDVQIILSIKEGRGFEQVLQPTLLIGTLNGHSLETDKIEPSSNPQYVTDLIWETNKTALRKMRSGQAPLKLECFAFKEDKAKERIGYVLLSIRSATISKYGDLNPKANWHKLLGLRNDLKVQKPELLLTLRVENQKSTNSNSMIEISNLMTENNANLQNDEIIPYLHPDEQLIQVGPPNTCCELFLLSITTTCTENLHLLLPEHLNNHGVVHFLYRILENDIELKSFNIEFERSRIFHEKVIVRIQSSLNVLKHYLQSKPNLLIFLKHENNTIAESLVNLQSLVPVDNLQEFLKCTTNASIILHERCFLTKLDTIEKPIENQYKKSYLDLQLKLQYIGSKMDIVRDPDAIISNPSNPMISYIQFYNEENNASQKCPEIESHRNPSGNFGKSNVKDVSHEVKLFGTTESKNINEQYDCQCLKHQMDKIVYPRSCNAISCNSINKESKSVGSYNCYCLHISLVAITLTSTKLCGRRIEFRFHHPKTDITSIVHATMPILPDEKIKLQEIGCQFHFISTPDEIKQLLKSFPPKIGMYDTNKSAEPLLLSTLDVKALFHQDKVDKNLGPPILDDSLAYKIVDELETWKERQKEMFKAELKRKEDRHLNMLSEEWRKQKENLESKLACSVEQCKILANSLNNATEDLRTRRLKSLENETRLIKANEDLQWRYETKLQELKDSMDMMQNDFTSKIIKLEEKKTALEAQIEILLYENETLKSSTSKQADELQMYQKASLTTDQTASLLQELKILEEKLDNAQKGKSFFKEQWGKAVREIHKMKVDNQQAMQVQIKNSKEELKNVDLAEILSVDTKALNNDQMLLKELQKEIDVIKPKQIFTPKEDYYNRIFTIADDAKISYNDYNNGSDKSEEYNDRLQALKEERDSLLKTGSYAADDIVIKKLNTEIRSLLVNR</sequence>
<dbReference type="Gene3D" id="2.60.40.150">
    <property type="entry name" value="C2 domain"/>
    <property type="match status" value="1"/>
</dbReference>
<accession>E2A1Y5</accession>
<evidence type="ECO:0000256" key="1">
    <source>
        <dbReference type="SAM" id="Coils"/>
    </source>
</evidence>
<name>E2A1Y5_CAMFO</name>
<feature type="coiled-coil region" evidence="1">
    <location>
        <begin position="743"/>
        <end position="770"/>
    </location>
</feature>
<dbReference type="Pfam" id="PF12416">
    <property type="entry name" value="DUF3668"/>
    <property type="match status" value="1"/>
</dbReference>
<dbReference type="Proteomes" id="UP000000311">
    <property type="component" value="Unassembled WGS sequence"/>
</dbReference>
<dbReference type="STRING" id="104421.E2A1Y5"/>
<dbReference type="FunCoup" id="E2A1Y5">
    <property type="interactions" value="7"/>
</dbReference>